<dbReference type="AlphaFoldDB" id="A0A1F5L169"/>
<sequence length="194" mass="22383">MKPKAWVYRFPIPQRYRNVIGSIFELVMTESEYYELADPLLSGLTAPEISLIAHLLGVTEQFLYASRYLNPLREQDPFMVYFEPLIKKGLQVLILGNDILDLMERIQRPATYWGSRIVEVETNGGLIHTPEIWIVAITPNQPTYEAPTELATSEEPFDALVQPVESKYVYRDPDTSMPVMWLKGTGVYLRHRHP</sequence>
<evidence type="ECO:0000313" key="1">
    <source>
        <dbReference type="EMBL" id="OGE46944.1"/>
    </source>
</evidence>
<dbReference type="Proteomes" id="UP000177622">
    <property type="component" value="Unassembled WGS sequence"/>
</dbReference>
<comment type="caution">
    <text evidence="1">The sequence shown here is derived from an EMBL/GenBank/DDBJ whole genome shotgun (WGS) entry which is preliminary data.</text>
</comment>
<accession>A0A1F5L169</accession>
<dbReference type="OrthoDB" id="4362322at2759"/>
<name>A0A1F5L169_PENAI</name>
<evidence type="ECO:0000313" key="2">
    <source>
        <dbReference type="Proteomes" id="UP000177622"/>
    </source>
</evidence>
<keyword evidence="2" id="KW-1185">Reference proteome</keyword>
<dbReference type="EMBL" id="LXJU01000085">
    <property type="protein sequence ID" value="OGE46944.1"/>
    <property type="molecule type" value="Genomic_DNA"/>
</dbReference>
<organism evidence="1 2">
    <name type="scientific">Penicillium arizonense</name>
    <dbReference type="NCBI Taxonomy" id="1835702"/>
    <lineage>
        <taxon>Eukaryota</taxon>
        <taxon>Fungi</taxon>
        <taxon>Dikarya</taxon>
        <taxon>Ascomycota</taxon>
        <taxon>Pezizomycotina</taxon>
        <taxon>Eurotiomycetes</taxon>
        <taxon>Eurotiomycetidae</taxon>
        <taxon>Eurotiales</taxon>
        <taxon>Aspergillaceae</taxon>
        <taxon>Penicillium</taxon>
    </lineage>
</organism>
<protein>
    <submittedName>
        <fullName evidence="1">Uncharacterized protein</fullName>
    </submittedName>
</protein>
<dbReference type="RefSeq" id="XP_022482411.1">
    <property type="nucleotide sequence ID" value="XM_022637732.1"/>
</dbReference>
<proteinExistence type="predicted"/>
<reference evidence="1 2" key="1">
    <citation type="journal article" date="2016" name="Sci. Rep.">
        <title>Penicillium arizonense, a new, genome sequenced fungal species, reveals a high chemical diversity in secreted metabolites.</title>
        <authorList>
            <person name="Grijseels S."/>
            <person name="Nielsen J.C."/>
            <person name="Randelovic M."/>
            <person name="Nielsen J."/>
            <person name="Nielsen K.F."/>
            <person name="Workman M."/>
            <person name="Frisvad J.C."/>
        </authorList>
    </citation>
    <scope>NUCLEOTIDE SEQUENCE [LARGE SCALE GENOMIC DNA]</scope>
    <source>
        <strain evidence="1 2">CBS 141311</strain>
    </source>
</reference>
<dbReference type="GeneID" id="34582466"/>
<gene>
    <name evidence="1" type="ORF">PENARI_c085G02873</name>
</gene>